<evidence type="ECO:0000313" key="3">
    <source>
        <dbReference type="Proteomes" id="UP001362999"/>
    </source>
</evidence>
<sequence>MLTPSGGISPANLPGTSMGSPPKVDLFGISLCGNAFNFAATVRNNRQTSLKAARKRLGHYRELFDIVALNEVPGVSRLFSNAKKEGWSPKKTADHCLLAIDDKYHPRNYTELDEDLATLVYELGGGAALYALNKAPIMLPSRQTIAEAGRKLSLRITVGDVKVSDIMENIEVLFGTGDGNAGADSGPVLHSIVQDEIAGDGRLCYLEATDEIGGLCEHAASRLKTFKMGTDLSCAEEAVKAVRSGDIHVGKEFSVAAFARHSDKDYGAKPAPGNLPLSSLAGILVNDVVINKTLIAQWLEKIPGYDWSDESIHALLQPKDSQDVGRSIKLLCLVSDLRELDTSDFTPSEKITHRALSLLGEMFDALVDPFINPTLSLSEQMISLVKFALISCTLFLYGDLQCMVKNMIFKIAYSKVLNPMLKVFLCLLGDDVLEILFGRSRMIGGHSPNHAVDELCQRICSALRMDKIFQKYPYLERHARRLRLVRSRDVDHLSPRNWQGELTAGSCDIRKCYTTAVAHAKVVLAKYGCDMDFAARFSKDGFDLMRSNGRKYPGLSKEVDRSLGDVSDSAGTEPSISAVTNDSLVLAYNAELALKSEKAAHVESEGHSVWINLSEDGQKKAHKKTILRTLMDPTFDINDGKSHDRLLRVRYFSIGGDSWDRSASTVYSKSTADDHLLKIQGLFAALVCFETSKISLAILQCTGIKIVNTHPITYLEAAPRQILSLAPFDESHNSSGRISWVCITQYVAFESAKAKQSSSADVPSRMRHLSVTLDGRLVLPLKSSDLRQLTLEEILNIPRPADKESEKTWVFSSWKLYSAVKDGRYPYEATVQDATTQTTEKISHCFASIVAPAPKDARRPCPVCLKNVAGPDRQNHMGRHIFLSQRGVAEPENVTQVAKDYPCGFCGKQMSEKGCDIGIASGRKASSSCAEAYPFQINAALKSSITKPSTNCTETHWKYNMPQHPSWKDSLEQPDWNVLSSAISISQDEESRMKIPDSQRGNTSQTLKRGLEDHTLTPSRTRVTKSARSGAAATSKQQVVDNSGVGMAVDVFA</sequence>
<keyword evidence="3" id="KW-1185">Reference proteome</keyword>
<dbReference type="AlphaFoldDB" id="A0AAV9ZNZ2"/>
<evidence type="ECO:0000256" key="1">
    <source>
        <dbReference type="SAM" id="MobiDB-lite"/>
    </source>
</evidence>
<protein>
    <submittedName>
        <fullName evidence="2">Uncharacterized protein</fullName>
    </submittedName>
</protein>
<dbReference type="EMBL" id="JAWWNJ010000127">
    <property type="protein sequence ID" value="KAK6987933.1"/>
    <property type="molecule type" value="Genomic_DNA"/>
</dbReference>
<feature type="compositionally biased region" description="Polar residues" evidence="1">
    <location>
        <begin position="1016"/>
        <end position="1038"/>
    </location>
</feature>
<proteinExistence type="predicted"/>
<accession>A0AAV9ZNZ2</accession>
<gene>
    <name evidence="2" type="ORF">R3P38DRAFT_3229796</name>
</gene>
<comment type="caution">
    <text evidence="2">The sequence shown here is derived from an EMBL/GenBank/DDBJ whole genome shotgun (WGS) entry which is preliminary data.</text>
</comment>
<name>A0AAV9ZNZ2_9AGAR</name>
<organism evidence="2 3">
    <name type="scientific">Favolaschia claudopus</name>
    <dbReference type="NCBI Taxonomy" id="2862362"/>
    <lineage>
        <taxon>Eukaryota</taxon>
        <taxon>Fungi</taxon>
        <taxon>Dikarya</taxon>
        <taxon>Basidiomycota</taxon>
        <taxon>Agaricomycotina</taxon>
        <taxon>Agaricomycetes</taxon>
        <taxon>Agaricomycetidae</taxon>
        <taxon>Agaricales</taxon>
        <taxon>Marasmiineae</taxon>
        <taxon>Mycenaceae</taxon>
        <taxon>Favolaschia</taxon>
    </lineage>
</organism>
<feature type="region of interest" description="Disordered" evidence="1">
    <location>
        <begin position="988"/>
        <end position="1038"/>
    </location>
</feature>
<evidence type="ECO:0000313" key="2">
    <source>
        <dbReference type="EMBL" id="KAK6987933.1"/>
    </source>
</evidence>
<reference evidence="2 3" key="1">
    <citation type="journal article" date="2024" name="J Genomics">
        <title>Draft genome sequencing and assembly of Favolaschia claudopus CIRM-BRFM 2984 isolated from oak limbs.</title>
        <authorList>
            <person name="Navarro D."/>
            <person name="Drula E."/>
            <person name="Chaduli D."/>
            <person name="Cazenave R."/>
            <person name="Ahrendt S."/>
            <person name="Wang J."/>
            <person name="Lipzen A."/>
            <person name="Daum C."/>
            <person name="Barry K."/>
            <person name="Grigoriev I.V."/>
            <person name="Favel A."/>
            <person name="Rosso M.N."/>
            <person name="Martin F."/>
        </authorList>
    </citation>
    <scope>NUCLEOTIDE SEQUENCE [LARGE SCALE GENOMIC DNA]</scope>
    <source>
        <strain evidence="2 3">CIRM-BRFM 2984</strain>
    </source>
</reference>
<dbReference type="Proteomes" id="UP001362999">
    <property type="component" value="Unassembled WGS sequence"/>
</dbReference>